<accession>A0A1H5V0K2</accession>
<feature type="transmembrane region" description="Helical" evidence="2">
    <location>
        <begin position="100"/>
        <end position="119"/>
    </location>
</feature>
<dbReference type="RefSeq" id="WP_103884282.1">
    <property type="nucleotide sequence ID" value="NZ_FNVU01000002.1"/>
</dbReference>
<organism evidence="4 5">
    <name type="scientific">Actinacidiphila yanglinensis</name>
    <dbReference type="NCBI Taxonomy" id="310779"/>
    <lineage>
        <taxon>Bacteria</taxon>
        <taxon>Bacillati</taxon>
        <taxon>Actinomycetota</taxon>
        <taxon>Actinomycetes</taxon>
        <taxon>Kitasatosporales</taxon>
        <taxon>Streptomycetaceae</taxon>
        <taxon>Actinacidiphila</taxon>
    </lineage>
</organism>
<keyword evidence="5" id="KW-1185">Reference proteome</keyword>
<evidence type="ECO:0000256" key="2">
    <source>
        <dbReference type="SAM" id="Phobius"/>
    </source>
</evidence>
<gene>
    <name evidence="4" type="ORF">SAMN05216223_10294</name>
</gene>
<proteinExistence type="predicted"/>
<keyword evidence="2" id="KW-0472">Membrane</keyword>
<sequence>MEQHTARTGTAARPVPAARAAEPAPPPQLGRLAAAGRWLRALPRPRPRLTGLGTGALTTVVTVLGGAVDSLLFDGPGVFFGLVFIAVCVAAAVYVRPYDLVAAPVAAPIAFAVGITLTADSGDGSLVGHVVGVFTGLALMTGWLYTGTVLAAAIVAVRALRQPSRRRRSPRCSAAPRGRSPR</sequence>
<dbReference type="InterPro" id="IPR046672">
    <property type="entry name" value="DUF6542"/>
</dbReference>
<dbReference type="Pfam" id="PF20177">
    <property type="entry name" value="DUF6542"/>
    <property type="match status" value="1"/>
</dbReference>
<feature type="domain" description="DUF6542" evidence="3">
    <location>
        <begin position="48"/>
        <end position="162"/>
    </location>
</feature>
<keyword evidence="2" id="KW-1133">Transmembrane helix</keyword>
<feature type="region of interest" description="Disordered" evidence="1">
    <location>
        <begin position="1"/>
        <end position="29"/>
    </location>
</feature>
<evidence type="ECO:0000313" key="4">
    <source>
        <dbReference type="EMBL" id="SEF80734.1"/>
    </source>
</evidence>
<dbReference type="Proteomes" id="UP000236754">
    <property type="component" value="Unassembled WGS sequence"/>
</dbReference>
<evidence type="ECO:0000313" key="5">
    <source>
        <dbReference type="Proteomes" id="UP000236754"/>
    </source>
</evidence>
<name>A0A1H5V0K2_9ACTN</name>
<evidence type="ECO:0000259" key="3">
    <source>
        <dbReference type="Pfam" id="PF20177"/>
    </source>
</evidence>
<dbReference type="EMBL" id="FNVU01000002">
    <property type="protein sequence ID" value="SEF80734.1"/>
    <property type="molecule type" value="Genomic_DNA"/>
</dbReference>
<feature type="transmembrane region" description="Helical" evidence="2">
    <location>
        <begin position="131"/>
        <end position="160"/>
    </location>
</feature>
<evidence type="ECO:0000256" key="1">
    <source>
        <dbReference type="SAM" id="MobiDB-lite"/>
    </source>
</evidence>
<feature type="compositionally biased region" description="Low complexity" evidence="1">
    <location>
        <begin position="1"/>
        <end position="22"/>
    </location>
</feature>
<keyword evidence="2" id="KW-0812">Transmembrane</keyword>
<dbReference type="OrthoDB" id="4334282at2"/>
<dbReference type="AlphaFoldDB" id="A0A1H5V0K2"/>
<reference evidence="4 5" key="1">
    <citation type="submission" date="2016-10" db="EMBL/GenBank/DDBJ databases">
        <authorList>
            <person name="de Groot N.N."/>
        </authorList>
    </citation>
    <scope>NUCLEOTIDE SEQUENCE [LARGE SCALE GENOMIC DNA]</scope>
    <source>
        <strain evidence="4 5">CGMCC 4.2023</strain>
    </source>
</reference>
<protein>
    <recommendedName>
        <fullName evidence="3">DUF6542 domain-containing protein</fullName>
    </recommendedName>
</protein>
<feature type="transmembrane region" description="Helical" evidence="2">
    <location>
        <begin position="78"/>
        <end position="95"/>
    </location>
</feature>
<feature type="transmembrane region" description="Helical" evidence="2">
    <location>
        <begin position="49"/>
        <end position="72"/>
    </location>
</feature>